<dbReference type="GO" id="GO:0005886">
    <property type="term" value="C:plasma membrane"/>
    <property type="evidence" value="ECO:0007669"/>
    <property type="project" value="UniProtKB-SubCell"/>
</dbReference>
<evidence type="ECO:0000256" key="10">
    <source>
        <dbReference type="SAM" id="Phobius"/>
    </source>
</evidence>
<evidence type="ECO:0000259" key="11">
    <source>
        <dbReference type="PROSITE" id="PS50253"/>
    </source>
</evidence>
<feature type="transmembrane region" description="Helical" evidence="10">
    <location>
        <begin position="93"/>
        <end position="111"/>
    </location>
</feature>
<comment type="caution">
    <text evidence="12">The sequence shown here is derived from an EMBL/GenBank/DDBJ whole genome shotgun (WGS) entry which is preliminary data.</text>
</comment>
<feature type="transmembrane region" description="Helical" evidence="10">
    <location>
        <begin position="175"/>
        <end position="193"/>
    </location>
</feature>
<evidence type="ECO:0000256" key="9">
    <source>
        <dbReference type="RuleBase" id="RU003376"/>
    </source>
</evidence>
<feature type="domain" description="Heme-copper oxidase subunit III family profile" evidence="11">
    <location>
        <begin position="24"/>
        <end position="196"/>
    </location>
</feature>
<dbReference type="Pfam" id="PF00510">
    <property type="entry name" value="COX3"/>
    <property type="match status" value="1"/>
</dbReference>
<accession>A0A5D8Z838</accession>
<dbReference type="PANTHER" id="PTHR11403:SF7">
    <property type="entry name" value="CYTOCHROME C OXIDASE SUBUNIT 3"/>
    <property type="match status" value="1"/>
</dbReference>
<evidence type="ECO:0000256" key="6">
    <source>
        <dbReference type="ARBA" id="ARBA00022989"/>
    </source>
</evidence>
<dbReference type="PROSITE" id="PS50253">
    <property type="entry name" value="COX3"/>
    <property type="match status" value="1"/>
</dbReference>
<dbReference type="InterPro" id="IPR024791">
    <property type="entry name" value="Cyt_c/ubiquinol_Oxase_su3"/>
</dbReference>
<dbReference type="InterPro" id="IPR000298">
    <property type="entry name" value="Cyt_c_oxidase-like_su3"/>
</dbReference>
<comment type="similarity">
    <text evidence="2 9">Belongs to the cytochrome c oxidase subunit 3 family.</text>
</comment>
<dbReference type="InterPro" id="IPR035973">
    <property type="entry name" value="Cyt_c_oxidase_su3-like_sf"/>
</dbReference>
<evidence type="ECO:0000256" key="8">
    <source>
        <dbReference type="ARBA" id="ARBA00031625"/>
    </source>
</evidence>
<dbReference type="SUPFAM" id="SSF81452">
    <property type="entry name" value="Cytochrome c oxidase subunit III-like"/>
    <property type="match status" value="1"/>
</dbReference>
<dbReference type="GO" id="GO:0019646">
    <property type="term" value="P:aerobic electron transport chain"/>
    <property type="evidence" value="ECO:0007669"/>
    <property type="project" value="InterPro"/>
</dbReference>
<evidence type="ECO:0000256" key="1">
    <source>
        <dbReference type="ARBA" id="ARBA00004141"/>
    </source>
</evidence>
<evidence type="ECO:0000256" key="3">
    <source>
        <dbReference type="ARBA" id="ARBA00012949"/>
    </source>
</evidence>
<dbReference type="EMBL" id="VTRV01000026">
    <property type="protein sequence ID" value="TZF90800.1"/>
    <property type="molecule type" value="Genomic_DNA"/>
</dbReference>
<keyword evidence="7 10" id="KW-0472">Membrane</keyword>
<evidence type="ECO:0000313" key="12">
    <source>
        <dbReference type="EMBL" id="TZF90800.1"/>
    </source>
</evidence>
<proteinExistence type="inferred from homology"/>
<sequence>MSEVRTLDDTLPVQGQGRTGTAWWGLMCVIGTEGILFAYLIFSYGYLASQNVRWLHDGPRSLRLALPATVLLVGSSIVLEWAKRVGNRGRTGAARLGVVLAVLMGAAFMLLELREWKEQPFAFDTDSYSSIYFLLTGTHLAHVAVGLLGLLMMLAWSFGGRLRTEHSQYRALTTLYWHFVDAVWLFVFATIYLSPRLA</sequence>
<keyword evidence="4 9" id="KW-0812">Transmembrane</keyword>
<evidence type="ECO:0000256" key="2">
    <source>
        <dbReference type="ARBA" id="ARBA00010581"/>
    </source>
</evidence>
<comment type="subcellular location">
    <subcellularLocation>
        <location evidence="9">Cell membrane</location>
        <topology evidence="9">Multi-pass membrane protein</topology>
    </subcellularLocation>
    <subcellularLocation>
        <location evidence="1">Membrane</location>
        <topology evidence="1">Multi-pass membrane protein</topology>
    </subcellularLocation>
</comment>
<dbReference type="EC" id="7.1.1.9" evidence="3"/>
<dbReference type="Gene3D" id="1.20.120.80">
    <property type="entry name" value="Cytochrome c oxidase, subunit III, four-helix bundle"/>
    <property type="match status" value="1"/>
</dbReference>
<feature type="transmembrane region" description="Helical" evidence="10">
    <location>
        <begin position="21"/>
        <end position="42"/>
    </location>
</feature>
<evidence type="ECO:0000313" key="13">
    <source>
        <dbReference type="Proteomes" id="UP000323164"/>
    </source>
</evidence>
<protein>
    <recommendedName>
        <fullName evidence="3">cytochrome-c oxidase</fullName>
        <ecNumber evidence="3">7.1.1.9</ecNumber>
    </recommendedName>
    <alternativeName>
        <fullName evidence="8">Cytochrome c oxidase polypeptide III</fullName>
    </alternativeName>
</protein>
<dbReference type="CDD" id="cd00386">
    <property type="entry name" value="Heme_Cu_Oxidase_III_like"/>
    <property type="match status" value="1"/>
</dbReference>
<keyword evidence="6 10" id="KW-1133">Transmembrane helix</keyword>
<feature type="transmembrane region" description="Helical" evidence="10">
    <location>
        <begin position="62"/>
        <end position="81"/>
    </location>
</feature>
<dbReference type="PANTHER" id="PTHR11403">
    <property type="entry name" value="CYTOCHROME C OXIDASE SUBUNIT III"/>
    <property type="match status" value="1"/>
</dbReference>
<organism evidence="12 13">
    <name type="scientific">Cognatilysobacter lacus</name>
    <dbReference type="NCBI Taxonomy" id="1643323"/>
    <lineage>
        <taxon>Bacteria</taxon>
        <taxon>Pseudomonadati</taxon>
        <taxon>Pseudomonadota</taxon>
        <taxon>Gammaproteobacteria</taxon>
        <taxon>Lysobacterales</taxon>
        <taxon>Lysobacteraceae</taxon>
        <taxon>Cognatilysobacter</taxon>
    </lineage>
</organism>
<gene>
    <name evidence="12" type="ORF">FW784_03885</name>
</gene>
<feature type="transmembrane region" description="Helical" evidence="10">
    <location>
        <begin position="131"/>
        <end position="154"/>
    </location>
</feature>
<evidence type="ECO:0000256" key="5">
    <source>
        <dbReference type="ARBA" id="ARBA00022967"/>
    </source>
</evidence>
<dbReference type="Proteomes" id="UP000323164">
    <property type="component" value="Unassembled WGS sequence"/>
</dbReference>
<dbReference type="RefSeq" id="WP_149352052.1">
    <property type="nucleotide sequence ID" value="NZ_VTRV01000026.1"/>
</dbReference>
<keyword evidence="5" id="KW-1278">Translocase</keyword>
<dbReference type="InterPro" id="IPR013833">
    <property type="entry name" value="Cyt_c_oxidase_su3_a-hlx"/>
</dbReference>
<dbReference type="OrthoDB" id="9810850at2"/>
<evidence type="ECO:0000256" key="4">
    <source>
        <dbReference type="ARBA" id="ARBA00022692"/>
    </source>
</evidence>
<dbReference type="AlphaFoldDB" id="A0A5D8Z838"/>
<evidence type="ECO:0000256" key="7">
    <source>
        <dbReference type="ARBA" id="ARBA00023136"/>
    </source>
</evidence>
<reference evidence="12 13" key="1">
    <citation type="submission" date="2019-08" db="EMBL/GenBank/DDBJ databases">
        <title>Draft genome sequence of Lysobacter sp. UKS-15.</title>
        <authorList>
            <person name="Im W.-T."/>
        </authorList>
    </citation>
    <scope>NUCLEOTIDE SEQUENCE [LARGE SCALE GENOMIC DNA]</scope>
    <source>
        <strain evidence="12 13">UKS-15</strain>
    </source>
</reference>
<dbReference type="GO" id="GO:0004129">
    <property type="term" value="F:cytochrome-c oxidase activity"/>
    <property type="evidence" value="ECO:0007669"/>
    <property type="project" value="UniProtKB-EC"/>
</dbReference>
<keyword evidence="13" id="KW-1185">Reference proteome</keyword>
<name>A0A5D8Z838_9GAMM</name>